<dbReference type="SUPFAM" id="SSF47954">
    <property type="entry name" value="Cyclin-like"/>
    <property type="match status" value="2"/>
</dbReference>
<dbReference type="InterPro" id="IPR013763">
    <property type="entry name" value="Cyclin-like_dom"/>
</dbReference>
<name>A0AAE0LEQ3_9CHLO</name>
<evidence type="ECO:0000259" key="7">
    <source>
        <dbReference type="SMART" id="SM01332"/>
    </source>
</evidence>
<dbReference type="CDD" id="cd20529">
    <property type="entry name" value="CYCLIN_CCNJ-like_rpt2"/>
    <property type="match status" value="1"/>
</dbReference>
<feature type="domain" description="Cyclin-like" evidence="6">
    <location>
        <begin position="207"/>
        <end position="307"/>
    </location>
</feature>
<dbReference type="InterPro" id="IPR039361">
    <property type="entry name" value="Cyclin"/>
</dbReference>
<evidence type="ECO:0000313" key="9">
    <source>
        <dbReference type="Proteomes" id="UP001190700"/>
    </source>
</evidence>
<evidence type="ECO:0000256" key="4">
    <source>
        <dbReference type="RuleBase" id="RU000383"/>
    </source>
</evidence>
<dbReference type="SMART" id="SM01332">
    <property type="entry name" value="Cyclin_C"/>
    <property type="match status" value="1"/>
</dbReference>
<dbReference type="Proteomes" id="UP001190700">
    <property type="component" value="Unassembled WGS sequence"/>
</dbReference>
<evidence type="ECO:0000256" key="3">
    <source>
        <dbReference type="ARBA" id="ARBA00023306"/>
    </source>
</evidence>
<dbReference type="InterPro" id="IPR036915">
    <property type="entry name" value="Cyclin-like_sf"/>
</dbReference>
<comment type="caution">
    <text evidence="8">The sequence shown here is derived from an EMBL/GenBank/DDBJ whole genome shotgun (WGS) entry which is preliminary data.</text>
</comment>
<feature type="region of interest" description="Disordered" evidence="5">
    <location>
        <begin position="1"/>
        <end position="62"/>
    </location>
</feature>
<reference evidence="8 9" key="1">
    <citation type="journal article" date="2015" name="Genome Biol. Evol.">
        <title>Comparative Genomics of a Bacterivorous Green Alga Reveals Evolutionary Causalities and Consequences of Phago-Mixotrophic Mode of Nutrition.</title>
        <authorList>
            <person name="Burns J.A."/>
            <person name="Paasch A."/>
            <person name="Narechania A."/>
            <person name="Kim E."/>
        </authorList>
    </citation>
    <scope>NUCLEOTIDE SEQUENCE [LARGE SCALE GENOMIC DNA]</scope>
    <source>
        <strain evidence="8 9">PLY_AMNH</strain>
    </source>
</reference>
<dbReference type="InterPro" id="IPR006671">
    <property type="entry name" value="Cyclin_N"/>
</dbReference>
<dbReference type="SMART" id="SM00385">
    <property type="entry name" value="CYCLIN"/>
    <property type="match status" value="2"/>
</dbReference>
<evidence type="ECO:0000256" key="1">
    <source>
        <dbReference type="ARBA" id="ARBA00022618"/>
    </source>
</evidence>
<sequence>MKLFVPSSENGNVQNITANPFRPGASKENVAPANVLPTSEVSQRSEDNLMMDSPSCSDRDDGSALASLPDVALVAEICKNMRKKEVDWESWFDRSRAWYLSLRPQLVKWIIDVCESFSLRLTTASIATVYLDRVLMKQQIPETSTELVALACVLLAAKFEEEEINVPSITKLSKRSNHKFNKDFICRMEGAVLSELNWRMCVTTSAHFLETFLEVTQGGFSSEDSLETHRWSASTAIPYLLRYAAYFQSLALQEYDLWTYRPSCLAAGVLLASRVQLQIDPSWPEQLERATGYTEDEISTCAAMVLRLYMEHVREEESSKVSTPSKPLQEVTNAQGTPPAGKVFSASSKPSPKGPLEAGMDFDDGTQVFDFDLPLSI</sequence>
<dbReference type="FunFam" id="1.10.472.10:FF:000010">
    <property type="entry name" value="G1/S-specific cyclin Cln1"/>
    <property type="match status" value="1"/>
</dbReference>
<proteinExistence type="inferred from homology"/>
<feature type="compositionally biased region" description="Polar residues" evidence="5">
    <location>
        <begin position="7"/>
        <end position="18"/>
    </location>
</feature>
<dbReference type="Gene3D" id="1.10.472.10">
    <property type="entry name" value="Cyclin-like"/>
    <property type="match status" value="2"/>
</dbReference>
<keyword evidence="3" id="KW-0131">Cell cycle</keyword>
<evidence type="ECO:0000256" key="5">
    <source>
        <dbReference type="SAM" id="MobiDB-lite"/>
    </source>
</evidence>
<dbReference type="GO" id="GO:0019887">
    <property type="term" value="F:protein kinase regulator activity"/>
    <property type="evidence" value="ECO:0007669"/>
    <property type="project" value="UniProtKB-ARBA"/>
</dbReference>
<dbReference type="PANTHER" id="PTHR10177">
    <property type="entry name" value="CYCLINS"/>
    <property type="match status" value="1"/>
</dbReference>
<evidence type="ECO:0000256" key="2">
    <source>
        <dbReference type="ARBA" id="ARBA00023127"/>
    </source>
</evidence>
<keyword evidence="1" id="KW-0132">Cell division</keyword>
<keyword evidence="2 4" id="KW-0195">Cyclin</keyword>
<feature type="compositionally biased region" description="Polar residues" evidence="5">
    <location>
        <begin position="320"/>
        <end position="336"/>
    </location>
</feature>
<dbReference type="GO" id="GO:0051726">
    <property type="term" value="P:regulation of cell cycle"/>
    <property type="evidence" value="ECO:0007669"/>
    <property type="project" value="UniProtKB-ARBA"/>
</dbReference>
<evidence type="ECO:0000259" key="6">
    <source>
        <dbReference type="SMART" id="SM00385"/>
    </source>
</evidence>
<accession>A0AAE0LEQ3</accession>
<dbReference type="GO" id="GO:0051301">
    <property type="term" value="P:cell division"/>
    <property type="evidence" value="ECO:0007669"/>
    <property type="project" value="UniProtKB-KW"/>
</dbReference>
<gene>
    <name evidence="8" type="ORF">CYMTET_9735</name>
</gene>
<organism evidence="8 9">
    <name type="scientific">Cymbomonas tetramitiformis</name>
    <dbReference type="NCBI Taxonomy" id="36881"/>
    <lineage>
        <taxon>Eukaryota</taxon>
        <taxon>Viridiplantae</taxon>
        <taxon>Chlorophyta</taxon>
        <taxon>Pyramimonadophyceae</taxon>
        <taxon>Pyramimonadales</taxon>
        <taxon>Pyramimonadaceae</taxon>
        <taxon>Cymbomonas</taxon>
    </lineage>
</organism>
<evidence type="ECO:0008006" key="10">
    <source>
        <dbReference type="Google" id="ProtNLM"/>
    </source>
</evidence>
<dbReference type="Pfam" id="PF02984">
    <property type="entry name" value="Cyclin_C"/>
    <property type="match status" value="1"/>
</dbReference>
<dbReference type="AlphaFoldDB" id="A0AAE0LEQ3"/>
<comment type="similarity">
    <text evidence="4">Belongs to the cyclin family.</text>
</comment>
<feature type="domain" description="Cyclin-like" evidence="6">
    <location>
        <begin position="108"/>
        <end position="194"/>
    </location>
</feature>
<dbReference type="Pfam" id="PF00134">
    <property type="entry name" value="Cyclin_N"/>
    <property type="match status" value="1"/>
</dbReference>
<feature type="region of interest" description="Disordered" evidence="5">
    <location>
        <begin position="317"/>
        <end position="363"/>
    </location>
</feature>
<dbReference type="InterPro" id="IPR004367">
    <property type="entry name" value="Cyclin_C-dom"/>
</dbReference>
<feature type="domain" description="Cyclin C-terminal" evidence="7">
    <location>
        <begin position="203"/>
        <end position="352"/>
    </location>
</feature>
<protein>
    <recommendedName>
        <fullName evidence="10">Cyclin N-terminal domain-containing protein</fullName>
    </recommendedName>
</protein>
<evidence type="ECO:0000313" key="8">
    <source>
        <dbReference type="EMBL" id="KAK3282528.1"/>
    </source>
</evidence>
<keyword evidence="9" id="KW-1185">Reference proteome</keyword>
<dbReference type="EMBL" id="LGRX02003261">
    <property type="protein sequence ID" value="KAK3282528.1"/>
    <property type="molecule type" value="Genomic_DNA"/>
</dbReference>